<dbReference type="GO" id="GO:0032153">
    <property type="term" value="C:cell division site"/>
    <property type="evidence" value="ECO:0007669"/>
    <property type="project" value="UniProtKB-UniRule"/>
</dbReference>
<dbReference type="Pfam" id="PF08478">
    <property type="entry name" value="POTRA_1"/>
    <property type="match status" value="1"/>
</dbReference>
<dbReference type="eggNOG" id="COG1589">
    <property type="taxonomic scope" value="Bacteria"/>
</dbReference>
<evidence type="ECO:0000256" key="7">
    <source>
        <dbReference type="ARBA" id="ARBA00023306"/>
    </source>
</evidence>
<feature type="transmembrane region" description="Helical" evidence="8">
    <location>
        <begin position="25"/>
        <end position="44"/>
    </location>
</feature>
<evidence type="ECO:0000256" key="1">
    <source>
        <dbReference type="ARBA" id="ARBA00004370"/>
    </source>
</evidence>
<dbReference type="AlphaFoldDB" id="A0A0T6LW07"/>
<evidence type="ECO:0000256" key="5">
    <source>
        <dbReference type="ARBA" id="ARBA00022989"/>
    </source>
</evidence>
<feature type="domain" description="POTRA" evidence="9">
    <location>
        <begin position="49"/>
        <end position="118"/>
    </location>
</feature>
<dbReference type="InterPro" id="IPR034746">
    <property type="entry name" value="POTRA"/>
</dbReference>
<comment type="caution">
    <text evidence="10">The sequence shown here is derived from an EMBL/GenBank/DDBJ whole genome shotgun (WGS) entry which is preliminary data.</text>
</comment>
<name>A0A0T6LW07_WENVI</name>
<sequence>MPGHDAPAPPPAGSPPRAVRSRRRLLVLLLVLTLLGGGGVWVVYGTSLFEVREVRVTGTEALAPSRVREVADISPGGPLAAVDTSAVARRLRGELPRIERVEVERSWPHTVLLKVTERRPAVVLRRGAGFTEVDRRGVGYATVERPPAGVPLVNLAPRRQQDSSGRGRTALLRASARVAAALPEEVRGQVKSIDVRSYDEIRLRLSGKRTVVWGSPEGRDAKRGALLALMKAVPDATRYDVSAPSAPAAAR</sequence>
<dbReference type="InterPro" id="IPR026579">
    <property type="entry name" value="FtsQ"/>
</dbReference>
<dbReference type="Proteomes" id="UP000050867">
    <property type="component" value="Unassembled WGS sequence"/>
</dbReference>
<keyword evidence="4 8" id="KW-0812">Transmembrane</keyword>
<dbReference type="HAMAP" id="MF_00911">
    <property type="entry name" value="FtsQ_subfam"/>
    <property type="match status" value="1"/>
</dbReference>
<dbReference type="Gene3D" id="3.10.20.310">
    <property type="entry name" value="membrane protein fhac"/>
    <property type="match status" value="1"/>
</dbReference>
<dbReference type="InterPro" id="IPR050487">
    <property type="entry name" value="FtsQ_DivIB"/>
</dbReference>
<evidence type="ECO:0000256" key="2">
    <source>
        <dbReference type="ARBA" id="ARBA00022475"/>
    </source>
</evidence>
<evidence type="ECO:0000256" key="6">
    <source>
        <dbReference type="ARBA" id="ARBA00023136"/>
    </source>
</evidence>
<dbReference type="InterPro" id="IPR013685">
    <property type="entry name" value="POTRA_FtsQ_type"/>
</dbReference>
<dbReference type="OrthoDB" id="9790760at2"/>
<dbReference type="PROSITE" id="PS51779">
    <property type="entry name" value="POTRA"/>
    <property type="match status" value="1"/>
</dbReference>
<dbReference type="GO" id="GO:0043093">
    <property type="term" value="P:FtsZ-dependent cytokinesis"/>
    <property type="evidence" value="ECO:0007669"/>
    <property type="project" value="UniProtKB-UniRule"/>
</dbReference>
<evidence type="ECO:0000259" key="9">
    <source>
        <dbReference type="PROSITE" id="PS51779"/>
    </source>
</evidence>
<keyword evidence="5 8" id="KW-1133">Transmembrane helix</keyword>
<evidence type="ECO:0000256" key="8">
    <source>
        <dbReference type="HAMAP-Rule" id="MF_00911"/>
    </source>
</evidence>
<reference evidence="10 11" key="1">
    <citation type="submission" date="2015-10" db="EMBL/GenBank/DDBJ databases">
        <title>Draft genome sequence of pyrrolomycin-producing Streptomyces vitaminophilus.</title>
        <authorList>
            <person name="Graham D.E."/>
            <person name="Mahan K.M."/>
            <person name="Klingeman D.M."/>
            <person name="Hettich R.L."/>
            <person name="Parry R.J."/>
        </authorList>
    </citation>
    <scope>NUCLEOTIDE SEQUENCE [LARGE SCALE GENOMIC DNA]</scope>
    <source>
        <strain evidence="10 11">ATCC 31673</strain>
    </source>
</reference>
<keyword evidence="2 8" id="KW-1003">Cell membrane</keyword>
<dbReference type="STRING" id="76728.AQ490_17130"/>
<dbReference type="GO" id="GO:0090529">
    <property type="term" value="P:cell septum assembly"/>
    <property type="evidence" value="ECO:0007669"/>
    <property type="project" value="InterPro"/>
</dbReference>
<keyword evidence="11" id="KW-1185">Reference proteome</keyword>
<dbReference type="GO" id="GO:0005886">
    <property type="term" value="C:plasma membrane"/>
    <property type="evidence" value="ECO:0007669"/>
    <property type="project" value="UniProtKB-SubCell"/>
</dbReference>
<comment type="function">
    <text evidence="8">Essential cell division protein.</text>
</comment>
<keyword evidence="3 8" id="KW-0132">Cell division</keyword>
<keyword evidence="6 8" id="KW-0472">Membrane</keyword>
<evidence type="ECO:0000313" key="11">
    <source>
        <dbReference type="Proteomes" id="UP000050867"/>
    </source>
</evidence>
<protein>
    <recommendedName>
        <fullName evidence="8">Cell division protein FtsQ</fullName>
    </recommendedName>
</protein>
<comment type="subcellular location">
    <subcellularLocation>
        <location evidence="8">Cell membrane</location>
        <topology evidence="8">Single-pass type II membrane protein</topology>
    </subcellularLocation>
    <subcellularLocation>
        <location evidence="1">Membrane</location>
    </subcellularLocation>
    <text evidence="8">Localizes to the division septum.</text>
</comment>
<proteinExistence type="inferred from homology"/>
<evidence type="ECO:0000256" key="4">
    <source>
        <dbReference type="ARBA" id="ARBA00022692"/>
    </source>
</evidence>
<evidence type="ECO:0000256" key="3">
    <source>
        <dbReference type="ARBA" id="ARBA00022618"/>
    </source>
</evidence>
<dbReference type="PANTHER" id="PTHR37820">
    <property type="entry name" value="CELL DIVISION PROTEIN DIVIB"/>
    <property type="match status" value="1"/>
</dbReference>
<evidence type="ECO:0000313" key="10">
    <source>
        <dbReference type="EMBL" id="KRV50177.1"/>
    </source>
</evidence>
<dbReference type="PANTHER" id="PTHR37820:SF1">
    <property type="entry name" value="CELL DIVISION PROTEIN FTSQ"/>
    <property type="match status" value="1"/>
</dbReference>
<gene>
    <name evidence="8" type="primary">ftsQ</name>
    <name evidence="10" type="ORF">AQ490_17130</name>
</gene>
<accession>A0A0T6LW07</accession>
<keyword evidence="7 8" id="KW-0131">Cell cycle</keyword>
<dbReference type="EMBL" id="LLZU01000006">
    <property type="protein sequence ID" value="KRV50177.1"/>
    <property type="molecule type" value="Genomic_DNA"/>
</dbReference>
<comment type="similarity">
    <text evidence="8">Belongs to the FtsQ/DivIB family. FtsQ subfamily.</text>
</comment>
<organism evidence="10 11">
    <name type="scientific">Wenjunlia vitaminophila</name>
    <name type="common">Streptomyces vitaminophilus</name>
    <dbReference type="NCBI Taxonomy" id="76728"/>
    <lineage>
        <taxon>Bacteria</taxon>
        <taxon>Bacillati</taxon>
        <taxon>Actinomycetota</taxon>
        <taxon>Actinomycetes</taxon>
        <taxon>Kitasatosporales</taxon>
        <taxon>Streptomycetaceae</taxon>
        <taxon>Wenjunlia</taxon>
    </lineage>
</organism>